<evidence type="ECO:0000313" key="7">
    <source>
        <dbReference type="Proteomes" id="UP001152797"/>
    </source>
</evidence>
<evidence type="ECO:0000256" key="2">
    <source>
        <dbReference type="SAM" id="MobiDB-lite"/>
    </source>
</evidence>
<feature type="signal peptide" evidence="4">
    <location>
        <begin position="1"/>
        <end position="21"/>
    </location>
</feature>
<feature type="region of interest" description="Disordered" evidence="2">
    <location>
        <begin position="175"/>
        <end position="194"/>
    </location>
</feature>
<keyword evidence="3" id="KW-0812">Transmembrane</keyword>
<keyword evidence="7" id="KW-1185">Reference proteome</keyword>
<dbReference type="EMBL" id="CAMXCT010006756">
    <property type="protein sequence ID" value="CAI4019531.1"/>
    <property type="molecule type" value="Genomic_DNA"/>
</dbReference>
<name>A0A9P1GQX1_9DINO</name>
<dbReference type="Proteomes" id="UP001152797">
    <property type="component" value="Unassembled WGS sequence"/>
</dbReference>
<evidence type="ECO:0000256" key="1">
    <source>
        <dbReference type="SAM" id="Coils"/>
    </source>
</evidence>
<sequence length="430" mass="48217">MAKIHPAQAFLFLSLLNWSIALKPQHIHPDALSEDDLQAPVCLLQHGVGQGGHHTLDDLPLRKELLAAQKAQQELAAAQKAQQDLLKKKRLQEMNDMASVHFDFDDVPVRKELLAAQHAQQVPAVPATIPAKPAKIQTATVPARTVKVPKAVQAMPRWPTSLEDLLGHRIPPLRSQAIGPQESQEEELQMEDQRLREEDSRLRQENERLQHALLELSSATNRSGTVAEDMATVLTSLLEEPTKPPKHAKLPHAGNKTYMGTGSHEMDPKKRVMTVSLIICGFICFIVYVAYHAYVFFRNVRTDPHGDGVVDYEDVREFFAELICCGLSYSSAVNMSFVFVIAGAGFGFLWWQGIIQPFLKELACYVYLGLIVSLLVGVIFAELWSKFFDVFSAQMQAMEKIMGFLRIDKAQDFAKEIFHDAQDGARRMVQ</sequence>
<keyword evidence="3" id="KW-1133">Transmembrane helix</keyword>
<evidence type="ECO:0008006" key="8">
    <source>
        <dbReference type="Google" id="ProtNLM"/>
    </source>
</evidence>
<feature type="transmembrane region" description="Helical" evidence="3">
    <location>
        <begin position="337"/>
        <end position="359"/>
    </location>
</feature>
<feature type="region of interest" description="Disordered" evidence="2">
    <location>
        <begin position="241"/>
        <end position="262"/>
    </location>
</feature>
<keyword evidence="1" id="KW-0175">Coiled coil</keyword>
<gene>
    <name evidence="5" type="ORF">C1SCF055_LOCUS44026</name>
</gene>
<evidence type="ECO:0000256" key="4">
    <source>
        <dbReference type="SAM" id="SignalP"/>
    </source>
</evidence>
<proteinExistence type="predicted"/>
<comment type="caution">
    <text evidence="5">The sequence shown here is derived from an EMBL/GenBank/DDBJ whole genome shotgun (WGS) entry which is preliminary data.</text>
</comment>
<keyword evidence="3" id="KW-0472">Membrane</keyword>
<dbReference type="AlphaFoldDB" id="A0A9P1GQX1"/>
<reference evidence="5" key="1">
    <citation type="submission" date="2022-10" db="EMBL/GenBank/DDBJ databases">
        <authorList>
            <person name="Chen Y."/>
            <person name="Dougan E. K."/>
            <person name="Chan C."/>
            <person name="Rhodes N."/>
            <person name="Thang M."/>
        </authorList>
    </citation>
    <scope>NUCLEOTIDE SEQUENCE</scope>
</reference>
<dbReference type="EMBL" id="CAMXCT020006756">
    <property type="protein sequence ID" value="CAL1172906.1"/>
    <property type="molecule type" value="Genomic_DNA"/>
</dbReference>
<reference evidence="6" key="2">
    <citation type="submission" date="2024-04" db="EMBL/GenBank/DDBJ databases">
        <authorList>
            <person name="Chen Y."/>
            <person name="Shah S."/>
            <person name="Dougan E. K."/>
            <person name="Thang M."/>
            <person name="Chan C."/>
        </authorList>
    </citation>
    <scope>NUCLEOTIDE SEQUENCE [LARGE SCALE GENOMIC DNA]</scope>
</reference>
<feature type="transmembrane region" description="Helical" evidence="3">
    <location>
        <begin position="272"/>
        <end position="291"/>
    </location>
</feature>
<feature type="transmembrane region" description="Helical" evidence="3">
    <location>
        <begin position="365"/>
        <end position="385"/>
    </location>
</feature>
<evidence type="ECO:0000256" key="3">
    <source>
        <dbReference type="SAM" id="Phobius"/>
    </source>
</evidence>
<evidence type="ECO:0000313" key="6">
    <source>
        <dbReference type="EMBL" id="CAL1172906.1"/>
    </source>
</evidence>
<accession>A0A9P1GQX1</accession>
<feature type="coiled-coil region" evidence="1">
    <location>
        <begin position="61"/>
        <end position="88"/>
    </location>
</feature>
<feature type="chain" id="PRO_5043273033" description="EF-hand domain-containing protein" evidence="4">
    <location>
        <begin position="22"/>
        <end position="430"/>
    </location>
</feature>
<dbReference type="EMBL" id="CAMXCT030006756">
    <property type="protein sequence ID" value="CAL4806843.1"/>
    <property type="molecule type" value="Genomic_DNA"/>
</dbReference>
<organism evidence="5">
    <name type="scientific">Cladocopium goreaui</name>
    <dbReference type="NCBI Taxonomy" id="2562237"/>
    <lineage>
        <taxon>Eukaryota</taxon>
        <taxon>Sar</taxon>
        <taxon>Alveolata</taxon>
        <taxon>Dinophyceae</taxon>
        <taxon>Suessiales</taxon>
        <taxon>Symbiodiniaceae</taxon>
        <taxon>Cladocopium</taxon>
    </lineage>
</organism>
<protein>
    <recommendedName>
        <fullName evidence="8">EF-hand domain-containing protein</fullName>
    </recommendedName>
</protein>
<evidence type="ECO:0000313" key="5">
    <source>
        <dbReference type="EMBL" id="CAI4019531.1"/>
    </source>
</evidence>
<keyword evidence="4" id="KW-0732">Signal</keyword>